<dbReference type="InterPro" id="IPR045214">
    <property type="entry name" value="Surf1/Surf4"/>
</dbReference>
<dbReference type="Proteomes" id="UP000325785">
    <property type="component" value="Chromosome"/>
</dbReference>
<evidence type="ECO:0000256" key="7">
    <source>
        <dbReference type="SAM" id="MobiDB-lite"/>
    </source>
</evidence>
<sequence length="227" mass="25370">MRFILPLLFGIAGVAVLVSLGVWQVQRLAWKEEILARIEAKIAAEPVALPESPEQEADKYLPVEMTGRFQPGLLRVLVSQKHVGAGYRIISPFETEEGRRVLLDRGFIKIDGEMRAPPTGPVEVTGNLHWPDDRNSSTPENDLEENMWFARDIGQMAEVFETEPLLVVVREMSPEDTGATPLPVDTSAIPNDHLEYAITWFSLAVLWAAMTGLLIWRMRQPAKGAET</sequence>
<dbReference type="STRING" id="540747.SAMN04488031_11281"/>
<comment type="subcellular location">
    <subcellularLocation>
        <location evidence="6">Cell membrane</location>
        <topology evidence="6">Multi-pass membrane protein</topology>
    </subcellularLocation>
    <subcellularLocation>
        <location evidence="1">Membrane</location>
    </subcellularLocation>
</comment>
<protein>
    <recommendedName>
        <fullName evidence="6">SURF1-like protein</fullName>
    </recommendedName>
</protein>
<feature type="transmembrane region" description="Helical" evidence="6">
    <location>
        <begin position="197"/>
        <end position="216"/>
    </location>
</feature>
<keyword evidence="5 6" id="KW-0472">Membrane</keyword>
<reference evidence="8 10" key="1">
    <citation type="submission" date="2015-04" db="EMBL/GenBank/DDBJ databases">
        <title>The draft genome sequence of Roseovarius indicus B108T.</title>
        <authorList>
            <person name="Li G."/>
            <person name="Lai Q."/>
            <person name="Shao Z."/>
            <person name="Yan P."/>
        </authorList>
    </citation>
    <scope>NUCLEOTIDE SEQUENCE [LARGE SCALE GENOMIC DNA]</scope>
    <source>
        <strain evidence="8 10">B108</strain>
    </source>
</reference>
<dbReference type="Proteomes" id="UP000051401">
    <property type="component" value="Unassembled WGS sequence"/>
</dbReference>
<evidence type="ECO:0000256" key="1">
    <source>
        <dbReference type="ARBA" id="ARBA00004370"/>
    </source>
</evidence>
<evidence type="ECO:0000256" key="2">
    <source>
        <dbReference type="ARBA" id="ARBA00007165"/>
    </source>
</evidence>
<keyword evidence="3 6" id="KW-0812">Transmembrane</keyword>
<keyword evidence="4 6" id="KW-1133">Transmembrane helix</keyword>
<dbReference type="GO" id="GO:0005886">
    <property type="term" value="C:plasma membrane"/>
    <property type="evidence" value="ECO:0007669"/>
    <property type="project" value="UniProtKB-SubCell"/>
</dbReference>
<evidence type="ECO:0000256" key="6">
    <source>
        <dbReference type="RuleBase" id="RU363076"/>
    </source>
</evidence>
<evidence type="ECO:0000313" key="10">
    <source>
        <dbReference type="Proteomes" id="UP000051401"/>
    </source>
</evidence>
<dbReference type="PROSITE" id="PS50895">
    <property type="entry name" value="SURF1"/>
    <property type="match status" value="1"/>
</dbReference>
<dbReference type="CDD" id="cd06662">
    <property type="entry name" value="SURF1"/>
    <property type="match status" value="1"/>
</dbReference>
<dbReference type="AlphaFoldDB" id="A0A0T5P6H6"/>
<feature type="region of interest" description="Disordered" evidence="7">
    <location>
        <begin position="118"/>
        <end position="141"/>
    </location>
</feature>
<dbReference type="PANTHER" id="PTHR23427">
    <property type="entry name" value="SURFEIT LOCUS PROTEIN"/>
    <property type="match status" value="1"/>
</dbReference>
<dbReference type="PANTHER" id="PTHR23427:SF2">
    <property type="entry name" value="SURFEIT LOCUS PROTEIN 1"/>
    <property type="match status" value="1"/>
</dbReference>
<evidence type="ECO:0000313" key="9">
    <source>
        <dbReference type="EMBL" id="QEW28155.1"/>
    </source>
</evidence>
<comment type="similarity">
    <text evidence="2 6">Belongs to the SURF1 family.</text>
</comment>
<comment type="caution">
    <text evidence="6">Lacks conserved residue(s) required for the propagation of feature annotation.</text>
</comment>
<evidence type="ECO:0000313" key="11">
    <source>
        <dbReference type="Proteomes" id="UP000325785"/>
    </source>
</evidence>
<dbReference type="RefSeq" id="WP_057818125.1">
    <property type="nucleotide sequence ID" value="NZ_CP031598.1"/>
</dbReference>
<accession>A0A0T5P6H6</accession>
<evidence type="ECO:0000256" key="4">
    <source>
        <dbReference type="ARBA" id="ARBA00022989"/>
    </source>
</evidence>
<proteinExistence type="inferred from homology"/>
<dbReference type="InterPro" id="IPR002994">
    <property type="entry name" value="Surf1/Shy1"/>
</dbReference>
<evidence type="ECO:0000313" key="8">
    <source>
        <dbReference type="EMBL" id="KRS16510.1"/>
    </source>
</evidence>
<dbReference type="EMBL" id="CP031598">
    <property type="protein sequence ID" value="QEW28155.1"/>
    <property type="molecule type" value="Genomic_DNA"/>
</dbReference>
<dbReference type="Pfam" id="PF02104">
    <property type="entry name" value="SURF1"/>
    <property type="match status" value="1"/>
</dbReference>
<evidence type="ECO:0000256" key="5">
    <source>
        <dbReference type="ARBA" id="ARBA00023136"/>
    </source>
</evidence>
<dbReference type="PATRIC" id="fig|540747.5.peg.1371"/>
<gene>
    <name evidence="9" type="ORF">RIdsm_03980</name>
    <name evidence="8" type="ORF">XM52_18125</name>
</gene>
<dbReference type="EMBL" id="LAXI01000013">
    <property type="protein sequence ID" value="KRS16510.1"/>
    <property type="molecule type" value="Genomic_DNA"/>
</dbReference>
<keyword evidence="10" id="KW-1185">Reference proteome</keyword>
<dbReference type="OrthoDB" id="6079986at2"/>
<evidence type="ECO:0000256" key="3">
    <source>
        <dbReference type="ARBA" id="ARBA00022692"/>
    </source>
</evidence>
<dbReference type="KEGG" id="rid:RIdsm_03980"/>
<reference evidence="9 11" key="2">
    <citation type="submission" date="2018-08" db="EMBL/GenBank/DDBJ databases">
        <title>Genetic Globetrotter - A new plasmid hitch-hiking vast phylogenetic and geographic distances.</title>
        <authorList>
            <person name="Vollmers J."/>
            <person name="Petersen J."/>
        </authorList>
    </citation>
    <scope>NUCLEOTIDE SEQUENCE [LARGE SCALE GENOMIC DNA]</scope>
    <source>
        <strain evidence="9 11">DSM 26383</strain>
    </source>
</reference>
<organism evidence="8 10">
    <name type="scientific">Roseovarius indicus</name>
    <dbReference type="NCBI Taxonomy" id="540747"/>
    <lineage>
        <taxon>Bacteria</taxon>
        <taxon>Pseudomonadati</taxon>
        <taxon>Pseudomonadota</taxon>
        <taxon>Alphaproteobacteria</taxon>
        <taxon>Rhodobacterales</taxon>
        <taxon>Roseobacteraceae</taxon>
        <taxon>Roseovarius</taxon>
    </lineage>
</organism>
<name>A0A0T5P6H6_9RHOB</name>
<keyword evidence="6" id="KW-1003">Cell membrane</keyword>